<reference evidence="2 3" key="1">
    <citation type="journal article" date="2016" name="Nat. Commun.">
        <title>Thousands of microbial genomes shed light on interconnected biogeochemical processes in an aquifer system.</title>
        <authorList>
            <person name="Anantharaman K."/>
            <person name="Brown C.T."/>
            <person name="Hug L.A."/>
            <person name="Sharon I."/>
            <person name="Castelle C.J."/>
            <person name="Probst A.J."/>
            <person name="Thomas B.C."/>
            <person name="Singh A."/>
            <person name="Wilkins M.J."/>
            <person name="Karaoz U."/>
            <person name="Brodie E.L."/>
            <person name="Williams K.H."/>
            <person name="Hubbard S.S."/>
            <person name="Banfield J.F."/>
        </authorList>
    </citation>
    <scope>NUCLEOTIDE SEQUENCE [LARGE SCALE GENOMIC DNA]</scope>
</reference>
<dbReference type="AlphaFoldDB" id="A0A1G2KXH4"/>
<dbReference type="Proteomes" id="UP000178510">
    <property type="component" value="Unassembled WGS sequence"/>
</dbReference>
<dbReference type="SUPFAM" id="SSF88697">
    <property type="entry name" value="PUA domain-like"/>
    <property type="match status" value="1"/>
</dbReference>
<dbReference type="STRING" id="1802274.A3J58_02480"/>
<proteinExistence type="predicted"/>
<sequence length="92" mass="10823">MAVIHKKVWPEYFKEILAGKKKFELRLADFDVSEGDTLILEEWDPDKKAYTGRKSEVIATYIIKTKGQTFWPQEDTDKYGFQVIQFESKSKD</sequence>
<dbReference type="InterPro" id="IPR015947">
    <property type="entry name" value="PUA-like_sf"/>
</dbReference>
<dbReference type="InterPro" id="IPR039440">
    <property type="entry name" value="DUF3850"/>
</dbReference>
<dbReference type="Gene3D" id="2.30.130.30">
    <property type="entry name" value="Hypothetical protein"/>
    <property type="match status" value="1"/>
</dbReference>
<organism evidence="2 3">
    <name type="scientific">Candidatus Sungbacteria bacterium RIFCSPHIGHO2_02_FULL_52_23</name>
    <dbReference type="NCBI Taxonomy" id="1802274"/>
    <lineage>
        <taxon>Bacteria</taxon>
        <taxon>Candidatus Sungiibacteriota</taxon>
    </lineage>
</organism>
<feature type="domain" description="DUF3850" evidence="1">
    <location>
        <begin position="7"/>
        <end position="65"/>
    </location>
</feature>
<evidence type="ECO:0000313" key="3">
    <source>
        <dbReference type="Proteomes" id="UP000178510"/>
    </source>
</evidence>
<accession>A0A1G2KXH4</accession>
<comment type="caution">
    <text evidence="2">The sequence shown here is derived from an EMBL/GenBank/DDBJ whole genome shotgun (WGS) entry which is preliminary data.</text>
</comment>
<evidence type="ECO:0000259" key="1">
    <source>
        <dbReference type="Pfam" id="PF12961"/>
    </source>
</evidence>
<name>A0A1G2KXH4_9BACT</name>
<evidence type="ECO:0000313" key="2">
    <source>
        <dbReference type="EMBL" id="OHA04080.1"/>
    </source>
</evidence>
<dbReference type="EMBL" id="MHQM01000013">
    <property type="protein sequence ID" value="OHA04080.1"/>
    <property type="molecule type" value="Genomic_DNA"/>
</dbReference>
<dbReference type="Pfam" id="PF12961">
    <property type="entry name" value="DUF3850"/>
    <property type="match status" value="1"/>
</dbReference>
<gene>
    <name evidence="2" type="ORF">A3J58_02480</name>
</gene>
<protein>
    <recommendedName>
        <fullName evidence="1">DUF3850 domain-containing protein</fullName>
    </recommendedName>
</protein>